<evidence type="ECO:0000313" key="1">
    <source>
        <dbReference type="EMBL" id="UJG43210.1"/>
    </source>
</evidence>
<accession>A0A9Y1FN88</accession>
<gene>
    <name evidence="1" type="ORF">K9W46_12660</name>
</gene>
<organism evidence="1">
    <name type="scientific">Candidatus Heimdallarchaeum endolithica</name>
    <dbReference type="NCBI Taxonomy" id="2876572"/>
    <lineage>
        <taxon>Archaea</taxon>
        <taxon>Promethearchaeati</taxon>
        <taxon>Candidatus Heimdallarchaeota</taxon>
        <taxon>Candidatus Heimdallarchaeia (ex Rinke et al. 2021) (nom. nud.)</taxon>
        <taxon>Candidatus Heimdallarchaeales</taxon>
        <taxon>Candidatus Heimdallarchaeaceae</taxon>
        <taxon>Candidatus Heimdallarchaeum</taxon>
    </lineage>
</organism>
<name>A0A9Y1FN88_9ARCH</name>
<protein>
    <submittedName>
        <fullName evidence="1">Uncharacterized protein</fullName>
    </submittedName>
</protein>
<dbReference type="EMBL" id="CP084167">
    <property type="protein sequence ID" value="UJG43210.1"/>
    <property type="molecule type" value="Genomic_DNA"/>
</dbReference>
<dbReference type="AlphaFoldDB" id="A0A9Y1FN88"/>
<dbReference type="Proteomes" id="UP001200513">
    <property type="component" value="Chromosome"/>
</dbReference>
<proteinExistence type="predicted"/>
<sequence>MAIMSKGSIQEIIREVKELFNEDKINEVLKTITKKTLELEKNEKYLESTILWNFLADISKNDYEDLYAFALAKLITRYLYLNELEKAKEIYNLAESEEIINFYLQTAKRLYKEKFGKKENREVIEILRRDVFGDYVPVLSSPSVLFNSLTQIKKYVSESLEEGTYKLSVYNYSSDTIEEIEVSTEKTVEYQVISINERIVIGVVK</sequence>
<reference evidence="1" key="1">
    <citation type="journal article" date="2022" name="Nat. Microbiol.">
        <title>Unique mobile elements and scalable gene flow at the prokaryote-eukaryote boundary revealed by circularized Asgard archaea genomes.</title>
        <authorList>
            <person name="Wu F."/>
            <person name="Speth D.R."/>
            <person name="Philosof A."/>
            <person name="Cremiere A."/>
            <person name="Narayanan A."/>
            <person name="Barco R.A."/>
            <person name="Connon S.A."/>
            <person name="Amend J.P."/>
            <person name="Antoshechkin I.A."/>
            <person name="Orphan V.J."/>
        </authorList>
    </citation>
    <scope>NUCLEOTIDE SEQUENCE</scope>
    <source>
        <strain evidence="1">PR6</strain>
    </source>
</reference>